<dbReference type="EMBL" id="MLJW01000119">
    <property type="protein sequence ID" value="OIQ98432.1"/>
    <property type="molecule type" value="Genomic_DNA"/>
</dbReference>
<accession>A0A1J5RQ57</accession>
<dbReference type="AlphaFoldDB" id="A0A1J5RQ57"/>
<dbReference type="GO" id="GO:0015035">
    <property type="term" value="F:protein-disulfide reductase activity"/>
    <property type="evidence" value="ECO:0007669"/>
    <property type="project" value="InterPro"/>
</dbReference>
<feature type="transmembrane region" description="Helical" evidence="5">
    <location>
        <begin position="66"/>
        <end position="87"/>
    </location>
</feature>
<name>A0A1J5RQ57_9ZZZZ</name>
<evidence type="ECO:0000256" key="5">
    <source>
        <dbReference type="SAM" id="Phobius"/>
    </source>
</evidence>
<dbReference type="GO" id="GO:0016020">
    <property type="term" value="C:membrane"/>
    <property type="evidence" value="ECO:0007669"/>
    <property type="project" value="UniProtKB-SubCell"/>
</dbReference>
<keyword evidence="4 5" id="KW-0472">Membrane</keyword>
<dbReference type="PIRSF" id="PIRSF033913">
    <property type="entry name" value="S-S_format_DsbB"/>
    <property type="match status" value="1"/>
</dbReference>
<keyword evidence="2 5" id="KW-0812">Transmembrane</keyword>
<dbReference type="InterPro" id="IPR023380">
    <property type="entry name" value="DsbB-like_sf"/>
</dbReference>
<comment type="caution">
    <text evidence="6">The sequence shown here is derived from an EMBL/GenBank/DDBJ whole genome shotgun (WGS) entry which is preliminary data.</text>
</comment>
<feature type="transmembrane region" description="Helical" evidence="5">
    <location>
        <begin position="41"/>
        <end position="59"/>
    </location>
</feature>
<evidence type="ECO:0000256" key="1">
    <source>
        <dbReference type="ARBA" id="ARBA00004141"/>
    </source>
</evidence>
<organism evidence="6">
    <name type="scientific">mine drainage metagenome</name>
    <dbReference type="NCBI Taxonomy" id="410659"/>
    <lineage>
        <taxon>unclassified sequences</taxon>
        <taxon>metagenomes</taxon>
        <taxon>ecological metagenomes</taxon>
    </lineage>
</organism>
<comment type="subcellular location">
    <subcellularLocation>
        <location evidence="1">Membrane</location>
        <topology evidence="1">Multi-pass membrane protein</topology>
    </subcellularLocation>
</comment>
<dbReference type="InterPro" id="IPR024199">
    <property type="entry name" value="Uncharacterised_DsbB"/>
</dbReference>
<sequence>MPRLLRLSPALILLACLLALGGALTAQFGFGLRPCILCLYQRGPYVVSALLALAALLPLCPPRLRVWLLGLCALSFAVNGGIAIFHVGVEQHWWHGTAACVPVAPVPTTPAEMMAALSAPPPPRCDQAAWTLWGISMAGFNVPASFVLAAFAAWAARALGRR</sequence>
<feature type="transmembrane region" description="Helical" evidence="5">
    <location>
        <begin position="130"/>
        <end position="156"/>
    </location>
</feature>
<evidence type="ECO:0000256" key="4">
    <source>
        <dbReference type="ARBA" id="ARBA00023136"/>
    </source>
</evidence>
<reference evidence="6" key="1">
    <citation type="submission" date="2016-10" db="EMBL/GenBank/DDBJ databases">
        <title>Sequence of Gallionella enrichment culture.</title>
        <authorList>
            <person name="Poehlein A."/>
            <person name="Muehling M."/>
            <person name="Daniel R."/>
        </authorList>
    </citation>
    <scope>NUCLEOTIDE SEQUENCE</scope>
</reference>
<evidence type="ECO:0000256" key="2">
    <source>
        <dbReference type="ARBA" id="ARBA00022692"/>
    </source>
</evidence>
<evidence type="ECO:0000313" key="6">
    <source>
        <dbReference type="EMBL" id="OIQ98432.1"/>
    </source>
</evidence>
<keyword evidence="3 5" id="KW-1133">Transmembrane helix</keyword>
<evidence type="ECO:0000256" key="3">
    <source>
        <dbReference type="ARBA" id="ARBA00022989"/>
    </source>
</evidence>
<dbReference type="GO" id="GO:0006457">
    <property type="term" value="P:protein folding"/>
    <property type="evidence" value="ECO:0007669"/>
    <property type="project" value="InterPro"/>
</dbReference>
<proteinExistence type="predicted"/>
<dbReference type="Gene3D" id="1.20.1550.10">
    <property type="entry name" value="DsbB-like"/>
    <property type="match status" value="1"/>
</dbReference>
<dbReference type="InterPro" id="IPR003752">
    <property type="entry name" value="DiS_bond_form_DsbB/BdbC"/>
</dbReference>
<protein>
    <submittedName>
        <fullName evidence="6">Disulfide bond formation protein B</fullName>
    </submittedName>
</protein>
<dbReference type="SUPFAM" id="SSF158442">
    <property type="entry name" value="DsbB-like"/>
    <property type="match status" value="1"/>
</dbReference>
<gene>
    <name evidence="6" type="primary">dsbB_5</name>
    <name evidence="6" type="ORF">GALL_195580</name>
</gene>
<dbReference type="Pfam" id="PF02600">
    <property type="entry name" value="DsbB"/>
    <property type="match status" value="1"/>
</dbReference>